<keyword evidence="7" id="KW-1185">Reference proteome</keyword>
<dbReference type="PANTHER" id="PTHR30404:SF0">
    <property type="entry name" value="N-ACETYLMURAMOYL-L-ALANINE AMIDASE AMIC"/>
    <property type="match status" value="1"/>
</dbReference>
<evidence type="ECO:0000256" key="4">
    <source>
        <dbReference type="SAM" id="SignalP"/>
    </source>
</evidence>
<protein>
    <recommendedName>
        <fullName evidence="2">N-acetylmuramoyl-L-alanine amidase</fullName>
        <ecNumber evidence="2">3.5.1.28</ecNumber>
    </recommendedName>
</protein>
<evidence type="ECO:0000256" key="1">
    <source>
        <dbReference type="ARBA" id="ARBA00001561"/>
    </source>
</evidence>
<dbReference type="Pfam" id="PF01520">
    <property type="entry name" value="Amidase_3"/>
    <property type="match status" value="1"/>
</dbReference>
<evidence type="ECO:0000256" key="2">
    <source>
        <dbReference type="ARBA" id="ARBA00011901"/>
    </source>
</evidence>
<feature type="domain" description="MurNAc-LAA" evidence="5">
    <location>
        <begin position="89"/>
        <end position="248"/>
    </location>
</feature>
<reference evidence="6 7" key="1">
    <citation type="submission" date="2018-12" db="EMBL/GenBank/DDBJ databases">
        <title>Genome sequencing of Prevotella sp. KCOM 3155 (= JS262).</title>
        <authorList>
            <person name="Kook J.-K."/>
            <person name="Park S.-N."/>
            <person name="Lim Y.K."/>
        </authorList>
    </citation>
    <scope>NUCLEOTIDE SEQUENCE [LARGE SCALE GENOMIC DNA]</scope>
    <source>
        <strain evidence="6 7">KCOM 3155</strain>
    </source>
</reference>
<comment type="catalytic activity">
    <reaction evidence="1">
        <text>Hydrolyzes the link between N-acetylmuramoyl residues and L-amino acid residues in certain cell-wall glycopeptides.</text>
        <dbReference type="EC" id="3.5.1.28"/>
    </reaction>
</comment>
<keyword evidence="4" id="KW-0732">Signal</keyword>
<dbReference type="GO" id="GO:0030288">
    <property type="term" value="C:outer membrane-bounded periplasmic space"/>
    <property type="evidence" value="ECO:0007669"/>
    <property type="project" value="TreeGrafter"/>
</dbReference>
<dbReference type="CDD" id="cd02696">
    <property type="entry name" value="MurNAc-LAA"/>
    <property type="match status" value="1"/>
</dbReference>
<evidence type="ECO:0000313" key="7">
    <source>
        <dbReference type="Proteomes" id="UP000278983"/>
    </source>
</evidence>
<feature type="signal peptide" evidence="4">
    <location>
        <begin position="1"/>
        <end position="18"/>
    </location>
</feature>
<dbReference type="GO" id="GO:0008745">
    <property type="term" value="F:N-acetylmuramoyl-L-alanine amidase activity"/>
    <property type="evidence" value="ECO:0007669"/>
    <property type="project" value="UniProtKB-EC"/>
</dbReference>
<dbReference type="RefSeq" id="WP_126679137.1">
    <property type="nucleotide sequence ID" value="NZ_RYYU01000001.1"/>
</dbReference>
<dbReference type="FunFam" id="3.40.630.40:FF:000005">
    <property type="entry name" value="N-acetylmuramoyl-L-alanine amidase (AmiA)"/>
    <property type="match status" value="1"/>
</dbReference>
<proteinExistence type="predicted"/>
<gene>
    <name evidence="6" type="ORF">EHV08_09990</name>
</gene>
<organism evidence="6 7">
    <name type="scientific">Prevotella koreensis</name>
    <dbReference type="NCBI Taxonomy" id="2490854"/>
    <lineage>
        <taxon>Bacteria</taxon>
        <taxon>Pseudomonadati</taxon>
        <taxon>Bacteroidota</taxon>
        <taxon>Bacteroidia</taxon>
        <taxon>Bacteroidales</taxon>
        <taxon>Prevotellaceae</taxon>
        <taxon>Prevotella</taxon>
    </lineage>
</organism>
<dbReference type="GO" id="GO:0009253">
    <property type="term" value="P:peptidoglycan catabolic process"/>
    <property type="evidence" value="ECO:0007669"/>
    <property type="project" value="InterPro"/>
</dbReference>
<accession>A0A3S0S0Q0</accession>
<dbReference type="EC" id="3.5.1.28" evidence="2"/>
<keyword evidence="3" id="KW-0378">Hydrolase</keyword>
<dbReference type="Proteomes" id="UP000278983">
    <property type="component" value="Unassembled WGS sequence"/>
</dbReference>
<dbReference type="SMART" id="SM00646">
    <property type="entry name" value="Ami_3"/>
    <property type="match status" value="1"/>
</dbReference>
<evidence type="ECO:0000313" key="6">
    <source>
        <dbReference type="EMBL" id="RUL60043.1"/>
    </source>
</evidence>
<feature type="chain" id="PRO_5018564227" description="N-acetylmuramoyl-L-alanine amidase" evidence="4">
    <location>
        <begin position="19"/>
        <end position="394"/>
    </location>
</feature>
<sequence length="394" mass="44048">MHKKLFFVTMLLFGILIAATGAGKKTFTLVIDPGHGGHDSGAVGAMSKEKNINLNVALAFGRLVEANCPDVNVIYTRKTDVFIPLGERANIANRNKADLFISVHTNALPKGRVARGFEVYTLGMHRAADNLAVAKRENSVISLEKDYRQRYQGFDPNSSESYIMFEFIQDRNMSKSVELAKYIQKEACLSAGRNNKGVHQAGFLVLRATSMPSCLIELGFITTPDEERFLNSQDGISRLARGIYNAFAKYKNKHYTSSVVPYVKEESLPEPDREMMAEQTVEPKPADNDVPVAEEMPVKEDIAGMPVFKVQILISKKPLNADNSLFKGITGVESYVEDNYVKYTYGASTDLNKILRVRQHLLEKFPQAFVIAFKDGEKMDVGQAVREFKTNNKR</sequence>
<dbReference type="OrthoDB" id="9806267at2"/>
<dbReference type="AlphaFoldDB" id="A0A3S0S0Q0"/>
<comment type="caution">
    <text evidence="6">The sequence shown here is derived from an EMBL/GenBank/DDBJ whole genome shotgun (WGS) entry which is preliminary data.</text>
</comment>
<dbReference type="PANTHER" id="PTHR30404">
    <property type="entry name" value="N-ACETYLMURAMOYL-L-ALANINE AMIDASE"/>
    <property type="match status" value="1"/>
</dbReference>
<dbReference type="SUPFAM" id="SSF53187">
    <property type="entry name" value="Zn-dependent exopeptidases"/>
    <property type="match status" value="1"/>
</dbReference>
<name>A0A3S0S0Q0_9BACT</name>
<evidence type="ECO:0000259" key="5">
    <source>
        <dbReference type="SMART" id="SM00646"/>
    </source>
</evidence>
<evidence type="ECO:0000256" key="3">
    <source>
        <dbReference type="ARBA" id="ARBA00022801"/>
    </source>
</evidence>
<dbReference type="Gene3D" id="3.40.630.40">
    <property type="entry name" value="Zn-dependent exopeptidases"/>
    <property type="match status" value="1"/>
</dbReference>
<dbReference type="InterPro" id="IPR002508">
    <property type="entry name" value="MurNAc-LAA_cat"/>
</dbReference>
<dbReference type="InterPro" id="IPR050695">
    <property type="entry name" value="N-acetylmuramoyl_amidase_3"/>
</dbReference>
<dbReference type="EMBL" id="RYYU01000001">
    <property type="protein sequence ID" value="RUL60043.1"/>
    <property type="molecule type" value="Genomic_DNA"/>
</dbReference>